<dbReference type="SUPFAM" id="SSF160369">
    <property type="entry name" value="Ribosomal protein L10-like"/>
    <property type="match status" value="1"/>
</dbReference>
<comment type="similarity">
    <text evidence="1">Belongs to the universal ribosomal protein uL10 family.</text>
</comment>
<name>A0A452E4Q5_CAPHI</name>
<protein>
    <recommendedName>
        <fullName evidence="2">Large ribosomal subunit protein uL10-like insertion domain-containing protein</fullName>
    </recommendedName>
</protein>
<accession>A0A452E4Q5</accession>
<evidence type="ECO:0000256" key="1">
    <source>
        <dbReference type="ARBA" id="ARBA00008889"/>
    </source>
</evidence>
<dbReference type="GO" id="GO:0042273">
    <property type="term" value="P:ribosomal large subunit biogenesis"/>
    <property type="evidence" value="ECO:0007669"/>
    <property type="project" value="TreeGrafter"/>
</dbReference>
<dbReference type="GeneTree" id="ENSGT00390000006238"/>
<feature type="domain" description="Large ribosomal subunit protein uL10-like insertion" evidence="2">
    <location>
        <begin position="118"/>
        <end position="173"/>
    </location>
</feature>
<dbReference type="GO" id="GO:0005730">
    <property type="term" value="C:nucleolus"/>
    <property type="evidence" value="ECO:0007669"/>
    <property type="project" value="TreeGrafter"/>
</dbReference>
<dbReference type="STRING" id="9925.ENSCHIP00000006986"/>
<dbReference type="GO" id="GO:0006364">
    <property type="term" value="P:rRNA processing"/>
    <property type="evidence" value="ECO:0007669"/>
    <property type="project" value="TreeGrafter"/>
</dbReference>
<sequence length="210" mass="24217">MPKSKCNKKVFLTKTVKKALEMKQNLIKELQECVNTYKYLFIFSMASMRKNKLKHIHSTWKHSLMFFGKNKVMMVDLGQNNLHQVSRKLRGEVGLLFANGTKKEVNECIVCFHHNVDLGLLEQLSDFMEAHLRQLGLPTAPKKGVVNLLSDYKVCKEGNVLIPEQAHILKLFGYKMAELKVTLKYMWDVQSRANTDSIPNPGRSHMPQRN</sequence>
<dbReference type="Gene3D" id="3.30.70.1730">
    <property type="match status" value="1"/>
</dbReference>
<dbReference type="InterPro" id="IPR040637">
    <property type="entry name" value="Ribosomal_uL10-like_insert"/>
</dbReference>
<evidence type="ECO:0000259" key="2">
    <source>
        <dbReference type="Pfam" id="PF17777"/>
    </source>
</evidence>
<dbReference type="GO" id="GO:0030687">
    <property type="term" value="C:preribosome, large subunit precursor"/>
    <property type="evidence" value="ECO:0007669"/>
    <property type="project" value="TreeGrafter"/>
</dbReference>
<dbReference type="InterPro" id="IPR001790">
    <property type="entry name" value="Ribosomal_uL10"/>
</dbReference>
<dbReference type="EMBL" id="LWLT01000022">
    <property type="status" value="NOT_ANNOTATED_CDS"/>
    <property type="molecule type" value="Genomic_DNA"/>
</dbReference>
<dbReference type="InterPro" id="IPR043141">
    <property type="entry name" value="Ribosomal_uL10-like_sf"/>
</dbReference>
<dbReference type="Gene3D" id="3.90.105.20">
    <property type="match status" value="1"/>
</dbReference>
<dbReference type="AlphaFoldDB" id="A0A452E4Q5"/>
<dbReference type="PANTHER" id="PTHR45841">
    <property type="entry name" value="MRNA TURNOVER PROTEIN 4 MRTO4"/>
    <property type="match status" value="1"/>
</dbReference>
<organism evidence="3 4">
    <name type="scientific">Capra hircus</name>
    <name type="common">Goat</name>
    <dbReference type="NCBI Taxonomy" id="9925"/>
    <lineage>
        <taxon>Eukaryota</taxon>
        <taxon>Metazoa</taxon>
        <taxon>Chordata</taxon>
        <taxon>Craniata</taxon>
        <taxon>Vertebrata</taxon>
        <taxon>Euteleostomi</taxon>
        <taxon>Mammalia</taxon>
        <taxon>Eutheria</taxon>
        <taxon>Laurasiatheria</taxon>
        <taxon>Artiodactyla</taxon>
        <taxon>Ruminantia</taxon>
        <taxon>Pecora</taxon>
        <taxon>Bovidae</taxon>
        <taxon>Caprinae</taxon>
        <taxon>Capra</taxon>
    </lineage>
</organism>
<dbReference type="Proteomes" id="UP000291000">
    <property type="component" value="Chromosome 19"/>
</dbReference>
<dbReference type="InterPro" id="IPR051742">
    <property type="entry name" value="Ribosome_Assembly_uL10"/>
</dbReference>
<evidence type="ECO:0000313" key="4">
    <source>
        <dbReference type="Proteomes" id="UP000291000"/>
    </source>
</evidence>
<dbReference type="Ensembl" id="ENSCHIT00000014722.1">
    <property type="protein sequence ID" value="ENSCHIP00000006986.1"/>
    <property type="gene ID" value="ENSCHIG00000010639.1"/>
</dbReference>
<reference evidence="3" key="2">
    <citation type="submission" date="2025-08" db="UniProtKB">
        <authorList>
            <consortium name="Ensembl"/>
        </authorList>
    </citation>
    <scope>IDENTIFICATION</scope>
</reference>
<evidence type="ECO:0000313" key="3">
    <source>
        <dbReference type="Ensembl" id="ENSCHIP00000006986.1"/>
    </source>
</evidence>
<dbReference type="InterPro" id="IPR043164">
    <property type="entry name" value="Ribosomal_uL10-like_insert_sf"/>
</dbReference>
<keyword evidence="4" id="KW-1185">Reference proteome</keyword>
<proteinExistence type="inferred from homology"/>
<dbReference type="PANTHER" id="PTHR45841:SF1">
    <property type="entry name" value="MRNA TURNOVER PROTEIN 4 HOMOLOG"/>
    <property type="match status" value="1"/>
</dbReference>
<dbReference type="OMA" id="KYMWDVQ"/>
<reference evidence="3 4" key="1">
    <citation type="submission" date="2016-04" db="EMBL/GenBank/DDBJ databases">
        <title>Polished mammalian reference genomes with single-molecule sequencing and chromosome conformation capture applied to the Capra hircus genome.</title>
        <authorList>
            <person name="Bickhart D.M."/>
            <person name="Koren S."/>
            <person name="Rosen B."/>
            <person name="Hastie A."/>
            <person name="Liachko I."/>
            <person name="Sullivan S.T."/>
            <person name="Burton J."/>
            <person name="Sayre B.L."/>
            <person name="Huson H.J."/>
            <person name="Lee J."/>
            <person name="Lam E."/>
            <person name="Kelley C.M."/>
            <person name="Hutchison J.L."/>
            <person name="Zhou Y."/>
            <person name="Sun J."/>
            <person name="Crisa A."/>
            <person name="Schwartz J.C."/>
            <person name="Hammond J.A."/>
            <person name="Schroeder S.G."/>
            <person name="Liu G.E."/>
            <person name="Dunham M."/>
            <person name="Shendure J."/>
            <person name="Sonstegard T.S."/>
            <person name="Phillippy A.M."/>
            <person name="Van Tassell C.P."/>
            <person name="Smith T.P."/>
        </authorList>
    </citation>
    <scope>NUCLEOTIDE SEQUENCE [LARGE SCALE GENOMIC DNA]</scope>
</reference>
<reference evidence="3" key="3">
    <citation type="submission" date="2025-09" db="UniProtKB">
        <authorList>
            <consortium name="Ensembl"/>
        </authorList>
    </citation>
    <scope>IDENTIFICATION</scope>
</reference>
<dbReference type="GO" id="GO:0000956">
    <property type="term" value="P:nuclear-transcribed mRNA catabolic process"/>
    <property type="evidence" value="ECO:0007669"/>
    <property type="project" value="TreeGrafter"/>
</dbReference>
<dbReference type="Pfam" id="PF17777">
    <property type="entry name" value="RL10P_insert"/>
    <property type="match status" value="1"/>
</dbReference>
<dbReference type="GO" id="GO:0003723">
    <property type="term" value="F:RNA binding"/>
    <property type="evidence" value="ECO:0007669"/>
    <property type="project" value="TreeGrafter"/>
</dbReference>
<dbReference type="Pfam" id="PF00466">
    <property type="entry name" value="Ribosomal_L10"/>
    <property type="match status" value="1"/>
</dbReference>